<dbReference type="InterPro" id="IPR046342">
    <property type="entry name" value="CBS_dom_sf"/>
</dbReference>
<name>A0A5R9JBP7_9PROT</name>
<evidence type="ECO:0000256" key="1">
    <source>
        <dbReference type="ARBA" id="ARBA00008165"/>
    </source>
</evidence>
<dbReference type="Proteomes" id="UP000305654">
    <property type="component" value="Unassembled WGS sequence"/>
</dbReference>
<feature type="site" description="Catalytically relevant" evidence="6">
    <location>
        <position position="85"/>
    </location>
</feature>
<dbReference type="NCBIfam" id="TIGR00393">
    <property type="entry name" value="kpsF"/>
    <property type="match status" value="1"/>
</dbReference>
<keyword evidence="5" id="KW-0862">Zinc</keyword>
<evidence type="ECO:0000256" key="3">
    <source>
        <dbReference type="ARBA" id="ARBA00023122"/>
    </source>
</evidence>
<gene>
    <name evidence="10" type="ORF">FE263_09350</name>
</gene>
<dbReference type="Pfam" id="PF00571">
    <property type="entry name" value="CBS"/>
    <property type="match status" value="2"/>
</dbReference>
<dbReference type="GO" id="GO:0046872">
    <property type="term" value="F:metal ion binding"/>
    <property type="evidence" value="ECO:0007669"/>
    <property type="project" value="UniProtKB-KW"/>
</dbReference>
<dbReference type="OrthoDB" id="9762536at2"/>
<evidence type="ECO:0000256" key="5">
    <source>
        <dbReference type="PIRSR" id="PIRSR004692-2"/>
    </source>
</evidence>
<evidence type="ECO:0000313" key="11">
    <source>
        <dbReference type="Proteomes" id="UP000305654"/>
    </source>
</evidence>
<evidence type="ECO:0000256" key="6">
    <source>
        <dbReference type="PIRSR" id="PIRSR004692-3"/>
    </source>
</evidence>
<dbReference type="InterPro" id="IPR001347">
    <property type="entry name" value="SIS_dom"/>
</dbReference>
<dbReference type="InterPro" id="IPR035474">
    <property type="entry name" value="SIS_Kpsf"/>
</dbReference>
<dbReference type="SUPFAM" id="SSF54631">
    <property type="entry name" value="CBS-domain pair"/>
    <property type="match status" value="1"/>
</dbReference>
<dbReference type="Pfam" id="PF01380">
    <property type="entry name" value="SIS"/>
    <property type="match status" value="1"/>
</dbReference>
<feature type="domain" description="CBS" evidence="8">
    <location>
        <begin position="235"/>
        <end position="294"/>
    </location>
</feature>
<dbReference type="CDD" id="cd05014">
    <property type="entry name" value="SIS_Kpsf"/>
    <property type="match status" value="1"/>
</dbReference>
<dbReference type="PANTHER" id="PTHR42745">
    <property type="match status" value="1"/>
</dbReference>
<dbReference type="InterPro" id="IPR004800">
    <property type="entry name" value="KdsD/KpsF-type"/>
</dbReference>
<keyword evidence="10" id="KW-0413">Isomerase</keyword>
<dbReference type="InterPro" id="IPR050986">
    <property type="entry name" value="GutQ/KpsF_isomerases"/>
</dbReference>
<sequence>MTAQNPTLSDPDLADHALDADRLEQGGPAVDDLRSAADVLRAEAAGITAMAAAMQPGQPLGAAFVRTVEMLSALPGRVVVCGMGKSGHVGRKIQATLASTGTPSLFVHPAEASHGDLGMIQAGDAVLALSNSGETAELADVIAHSRRFDMTLVAITGAAASTLARAADIVLVLPAAAEACPMGLAPTTSTTMQLALGDALAVALLQRRGFTAREFGLYHPGGRLGARLRRVGELMHTGEAMPLAEPDLPMLQAVMLMTSKAFGCLGITGPDGRLAGIITDGDLRRAIDRDLRTLRTADVMNTRPRTIPASMLAAEALRLMNEALRPITSLFVLDEAGRPAGILHVHDLLRAGIA</sequence>
<evidence type="ECO:0000259" key="8">
    <source>
        <dbReference type="PROSITE" id="PS51371"/>
    </source>
</evidence>
<keyword evidence="2" id="KW-0677">Repeat</keyword>
<feature type="site" description="Catalytically relevant" evidence="6">
    <location>
        <position position="137"/>
    </location>
</feature>
<dbReference type="FunFam" id="3.40.50.10490:FF:000011">
    <property type="entry name" value="Arabinose 5-phosphate isomerase"/>
    <property type="match status" value="1"/>
</dbReference>
<feature type="domain" description="CBS" evidence="8">
    <location>
        <begin position="300"/>
        <end position="354"/>
    </location>
</feature>
<dbReference type="GO" id="GO:0097367">
    <property type="term" value="F:carbohydrate derivative binding"/>
    <property type="evidence" value="ECO:0007669"/>
    <property type="project" value="InterPro"/>
</dbReference>
<evidence type="ECO:0000259" key="9">
    <source>
        <dbReference type="PROSITE" id="PS51464"/>
    </source>
</evidence>
<keyword evidence="11" id="KW-1185">Reference proteome</keyword>
<reference evidence="10 11" key="1">
    <citation type="submission" date="2019-05" db="EMBL/GenBank/DDBJ databases">
        <authorList>
            <person name="Pankratov T."/>
            <person name="Grouzdev D."/>
        </authorList>
    </citation>
    <scope>NUCLEOTIDE SEQUENCE [LARGE SCALE GENOMIC DNA]</scope>
    <source>
        <strain evidence="10 11">KEBCLARHB70R</strain>
    </source>
</reference>
<dbReference type="Gene3D" id="3.40.50.10490">
    <property type="entry name" value="Glucose-6-phosphate isomerase like protein, domain 1"/>
    <property type="match status" value="1"/>
</dbReference>
<dbReference type="PROSITE" id="PS51464">
    <property type="entry name" value="SIS"/>
    <property type="match status" value="1"/>
</dbReference>
<organism evidence="10 11">
    <name type="scientific">Lichenicoccus roseus</name>
    <dbReference type="NCBI Taxonomy" id="2683649"/>
    <lineage>
        <taxon>Bacteria</taxon>
        <taxon>Pseudomonadati</taxon>
        <taxon>Pseudomonadota</taxon>
        <taxon>Alphaproteobacteria</taxon>
        <taxon>Acetobacterales</taxon>
        <taxon>Acetobacteraceae</taxon>
        <taxon>Lichenicoccus</taxon>
    </lineage>
</organism>
<feature type="domain" description="SIS" evidence="9">
    <location>
        <begin position="67"/>
        <end position="210"/>
    </location>
</feature>
<evidence type="ECO:0000256" key="2">
    <source>
        <dbReference type="ARBA" id="ARBA00022737"/>
    </source>
</evidence>
<protein>
    <submittedName>
        <fullName evidence="10">KpsF/GutQ family sugar-phosphate isomerase</fullName>
    </submittedName>
</protein>
<dbReference type="Gene3D" id="3.10.580.10">
    <property type="entry name" value="CBS-domain"/>
    <property type="match status" value="1"/>
</dbReference>
<evidence type="ECO:0000256" key="4">
    <source>
        <dbReference type="PIRNR" id="PIRNR004692"/>
    </source>
</evidence>
<dbReference type="GO" id="GO:1901135">
    <property type="term" value="P:carbohydrate derivative metabolic process"/>
    <property type="evidence" value="ECO:0007669"/>
    <property type="project" value="InterPro"/>
</dbReference>
<keyword evidence="5" id="KW-0479">Metal-binding</keyword>
<dbReference type="PIRSF" id="PIRSF004692">
    <property type="entry name" value="KdsD_KpsF"/>
    <property type="match status" value="1"/>
</dbReference>
<keyword evidence="3 7" id="KW-0129">CBS domain</keyword>
<dbReference type="AlphaFoldDB" id="A0A5R9JBP7"/>
<evidence type="ECO:0000313" key="10">
    <source>
        <dbReference type="EMBL" id="TLU72816.1"/>
    </source>
</evidence>
<dbReference type="CDD" id="cd04604">
    <property type="entry name" value="CBS_pair_SIS_assoc"/>
    <property type="match status" value="1"/>
</dbReference>
<feature type="site" description="Catalytically relevant" evidence="6">
    <location>
        <position position="219"/>
    </location>
</feature>
<dbReference type="PROSITE" id="PS51371">
    <property type="entry name" value="CBS"/>
    <property type="match status" value="2"/>
</dbReference>
<dbReference type="SMART" id="SM00116">
    <property type="entry name" value="CBS"/>
    <property type="match status" value="2"/>
</dbReference>
<proteinExistence type="inferred from homology"/>
<comment type="similarity">
    <text evidence="1 4">Belongs to the SIS family. GutQ/KpsF subfamily.</text>
</comment>
<dbReference type="InterPro" id="IPR000644">
    <property type="entry name" value="CBS_dom"/>
</dbReference>
<dbReference type="EMBL" id="VCDI01000003">
    <property type="protein sequence ID" value="TLU72816.1"/>
    <property type="molecule type" value="Genomic_DNA"/>
</dbReference>
<accession>A0A5R9JBP7</accession>
<dbReference type="InterPro" id="IPR046348">
    <property type="entry name" value="SIS_dom_sf"/>
</dbReference>
<dbReference type="GO" id="GO:0019146">
    <property type="term" value="F:arabinose-5-phosphate isomerase activity"/>
    <property type="evidence" value="ECO:0007669"/>
    <property type="project" value="UniProtKB-ARBA"/>
</dbReference>
<dbReference type="GO" id="GO:0005975">
    <property type="term" value="P:carbohydrate metabolic process"/>
    <property type="evidence" value="ECO:0007669"/>
    <property type="project" value="InterPro"/>
</dbReference>
<dbReference type="SUPFAM" id="SSF53697">
    <property type="entry name" value="SIS domain"/>
    <property type="match status" value="1"/>
</dbReference>
<dbReference type="PANTHER" id="PTHR42745:SF1">
    <property type="entry name" value="ARABINOSE 5-PHOSPHATE ISOMERASE KDSD"/>
    <property type="match status" value="1"/>
</dbReference>
<comment type="caution">
    <text evidence="10">The sequence shown here is derived from an EMBL/GenBank/DDBJ whole genome shotgun (WGS) entry which is preliminary data.</text>
</comment>
<feature type="binding site" evidence="5">
    <location>
        <position position="108"/>
    </location>
    <ligand>
        <name>Zn(2+)</name>
        <dbReference type="ChEBI" id="CHEBI:29105"/>
    </ligand>
</feature>
<evidence type="ECO:0000256" key="7">
    <source>
        <dbReference type="PROSITE-ProRule" id="PRU00703"/>
    </source>
</evidence>
<feature type="site" description="Catalytically relevant" evidence="6">
    <location>
        <position position="178"/>
    </location>
</feature>